<dbReference type="AlphaFoldDB" id="A0A645CV41"/>
<protein>
    <submittedName>
        <fullName evidence="1">Uncharacterized protein</fullName>
    </submittedName>
</protein>
<dbReference type="AntiFam" id="ANF00095">
    <property type="entry name" value="Shadow ORF (opposite ABC transporters)"/>
</dbReference>
<organism evidence="1">
    <name type="scientific">bioreactor metagenome</name>
    <dbReference type="NCBI Taxonomy" id="1076179"/>
    <lineage>
        <taxon>unclassified sequences</taxon>
        <taxon>metagenomes</taxon>
        <taxon>ecological metagenomes</taxon>
    </lineage>
</organism>
<proteinExistence type="predicted"/>
<dbReference type="AntiFam" id="ANF00142">
    <property type="entry name" value="Shadow ORF (opposite yadG)"/>
</dbReference>
<name>A0A645CV41_9ZZZZ</name>
<accession>A0A645CV41</accession>
<dbReference type="EMBL" id="VSSQ01030296">
    <property type="protein sequence ID" value="MPM80771.1"/>
    <property type="molecule type" value="Genomic_DNA"/>
</dbReference>
<gene>
    <name evidence="1" type="ORF">SDC9_127821</name>
</gene>
<evidence type="ECO:0000313" key="1">
    <source>
        <dbReference type="EMBL" id="MPM80771.1"/>
    </source>
</evidence>
<sequence>MDRLARAQDGHAVADMQHLAHLVADEDDALALCLELVDDCIEAFDLDVGESCGRFVENEQFRAAIERLENLHALLRANGYIGDLCFEVDV</sequence>
<comment type="caution">
    <text evidence="1">The sequence shown here is derived from an EMBL/GenBank/DDBJ whole genome shotgun (WGS) entry which is preliminary data.</text>
</comment>
<reference evidence="1" key="1">
    <citation type="submission" date="2019-08" db="EMBL/GenBank/DDBJ databases">
        <authorList>
            <person name="Kucharzyk K."/>
            <person name="Murdoch R.W."/>
            <person name="Higgins S."/>
            <person name="Loffler F."/>
        </authorList>
    </citation>
    <scope>NUCLEOTIDE SEQUENCE</scope>
</reference>